<evidence type="ECO:0000256" key="1">
    <source>
        <dbReference type="SAM" id="Phobius"/>
    </source>
</evidence>
<proteinExistence type="predicted"/>
<evidence type="ECO:0000313" key="2">
    <source>
        <dbReference type="EMBL" id="HIV75288.1"/>
    </source>
</evidence>
<comment type="caution">
    <text evidence="2">The sequence shown here is derived from an EMBL/GenBank/DDBJ whole genome shotgun (WGS) entry which is preliminary data.</text>
</comment>
<dbReference type="Proteomes" id="UP000823937">
    <property type="component" value="Unassembled WGS sequence"/>
</dbReference>
<evidence type="ECO:0000313" key="3">
    <source>
        <dbReference type="Proteomes" id="UP000823937"/>
    </source>
</evidence>
<keyword evidence="1" id="KW-1133">Transmembrane helix</keyword>
<name>A0A9D1PMJ1_9BACI</name>
<accession>A0A9D1PMJ1</accession>
<feature type="transmembrane region" description="Helical" evidence="1">
    <location>
        <begin position="117"/>
        <end position="141"/>
    </location>
</feature>
<feature type="transmembrane region" description="Helical" evidence="1">
    <location>
        <begin position="184"/>
        <end position="204"/>
    </location>
</feature>
<feature type="transmembrane region" description="Helical" evidence="1">
    <location>
        <begin position="74"/>
        <end position="96"/>
    </location>
</feature>
<feature type="transmembrane region" description="Helical" evidence="1">
    <location>
        <begin position="216"/>
        <end position="241"/>
    </location>
</feature>
<keyword evidence="1" id="KW-0812">Transmembrane</keyword>
<sequence length="276" mass="31942">MKSFLKLFNFEFNRFFKLYIGIFVCMFVFQIGGAIVSSLLYKKQINELVNQGAGQNAITEQMEPFGLLDVTYNLYFLGPLFIGLISILFYTFFIWYRDWIGKNTFVYRLLTLPTSRMNVFYAKLATIFITGLGLMAFQLFLMAIQSKVIAFIIPKIYRSELDLMSVVYQLDITYMLLPTDFTEFIFYQFIGIVVTVVFFTSILIERSYRIIGNVYALLNIGIACLIMLAPLWSVTFIGYNYFYGKEVILLVLLSSSIVLILSLVLSRYLINKKVTV</sequence>
<feature type="transmembrane region" description="Helical" evidence="1">
    <location>
        <begin position="20"/>
        <end position="41"/>
    </location>
</feature>
<dbReference type="EMBL" id="DXHX01000131">
    <property type="protein sequence ID" value="HIV75288.1"/>
    <property type="molecule type" value="Genomic_DNA"/>
</dbReference>
<dbReference type="AlphaFoldDB" id="A0A9D1PMJ1"/>
<organism evidence="2 3">
    <name type="scientific">Candidatus Pseudogracilibacillus intestinigallinarum</name>
    <dbReference type="NCBI Taxonomy" id="2838742"/>
    <lineage>
        <taxon>Bacteria</taxon>
        <taxon>Bacillati</taxon>
        <taxon>Bacillota</taxon>
        <taxon>Bacilli</taxon>
        <taxon>Bacillales</taxon>
        <taxon>Bacillaceae</taxon>
        <taxon>Pseudogracilibacillus</taxon>
    </lineage>
</organism>
<protein>
    <submittedName>
        <fullName evidence="2">Uncharacterized protein</fullName>
    </submittedName>
</protein>
<gene>
    <name evidence="2" type="ORF">H9895_09440</name>
</gene>
<reference evidence="2" key="2">
    <citation type="submission" date="2021-04" db="EMBL/GenBank/DDBJ databases">
        <authorList>
            <person name="Gilroy R."/>
        </authorList>
    </citation>
    <scope>NUCLEOTIDE SEQUENCE</scope>
    <source>
        <strain evidence="2">CHK169-2315</strain>
    </source>
</reference>
<keyword evidence="1" id="KW-0472">Membrane</keyword>
<feature type="transmembrane region" description="Helical" evidence="1">
    <location>
        <begin position="247"/>
        <end position="270"/>
    </location>
</feature>
<reference evidence="2" key="1">
    <citation type="journal article" date="2021" name="PeerJ">
        <title>Extensive microbial diversity within the chicken gut microbiome revealed by metagenomics and culture.</title>
        <authorList>
            <person name="Gilroy R."/>
            <person name="Ravi A."/>
            <person name="Getino M."/>
            <person name="Pursley I."/>
            <person name="Horton D.L."/>
            <person name="Alikhan N.F."/>
            <person name="Baker D."/>
            <person name="Gharbi K."/>
            <person name="Hall N."/>
            <person name="Watson M."/>
            <person name="Adriaenssens E.M."/>
            <person name="Foster-Nyarko E."/>
            <person name="Jarju S."/>
            <person name="Secka A."/>
            <person name="Antonio M."/>
            <person name="Oren A."/>
            <person name="Chaudhuri R.R."/>
            <person name="La Ragione R."/>
            <person name="Hildebrand F."/>
            <person name="Pallen M.J."/>
        </authorList>
    </citation>
    <scope>NUCLEOTIDE SEQUENCE</scope>
    <source>
        <strain evidence="2">CHK169-2315</strain>
    </source>
</reference>